<name>A0A9W9D0H5_9PEZI</name>
<keyword evidence="3" id="KW-0732">Signal</keyword>
<sequence>MKGTRSPVSSRALAAVLFLTIPSLTSALAIHDPVWARPRTSTSPEEIFSRDSTCGDSSYVQCAASLPSDFCCPSSSTCMALAGNTTALCCPTGGDCSQIEPIPCDISLEDKSQHPSATVMTSALTGTLETCGTKCCPFGYSCSDGVCNINSDQTAKPSTSSVASSSTATSTQTSTGTQSAAVSPTSATDSSPTSTSTADSGSGSSGSSTASSGAESTSTASSSSDTSTEGSSSSPASSANAGVVAGGVIGGIAGLALIGMIILFLVKRERRRKAVSEKDGDDANSRSSSSFGNIGPHPEISKPILSEGGTFRSDFTRKVSTRSPGSFHSGAGLGLHDGDDGASFVEEFDDRIPSMHEVPRSLPQQITTPPTRAVSSWYGTSYDPNDPGRHSEYQPPVKMPSARAFGGNDANVSAGHNWLGDPLSDFGGPSASSRETGDDYIDVFADSNALAPPPLDFGERRETRFSEFARQP</sequence>
<evidence type="ECO:0000313" key="4">
    <source>
        <dbReference type="EMBL" id="KAJ4394634.1"/>
    </source>
</evidence>
<feature type="transmembrane region" description="Helical" evidence="2">
    <location>
        <begin position="241"/>
        <end position="266"/>
    </location>
</feature>
<feature type="compositionally biased region" description="Polar residues" evidence="1">
    <location>
        <begin position="362"/>
        <end position="383"/>
    </location>
</feature>
<accession>A0A9W9D0H5</accession>
<gene>
    <name evidence="4" type="ORF">N0V93_003853</name>
</gene>
<evidence type="ECO:0000256" key="2">
    <source>
        <dbReference type="SAM" id="Phobius"/>
    </source>
</evidence>
<proteinExistence type="predicted"/>
<feature type="region of interest" description="Disordered" evidence="1">
    <location>
        <begin position="275"/>
        <end position="309"/>
    </location>
</feature>
<reference evidence="4" key="1">
    <citation type="submission" date="2022-10" db="EMBL/GenBank/DDBJ databases">
        <title>Tapping the CABI collections for fungal endophytes: first genome assemblies for Collariella, Neodidymelliopsis, Ascochyta clinopodiicola, Didymella pomorum, Didymosphaeria variabile, Neocosmospora piperis and Neocucurbitaria cava.</title>
        <authorList>
            <person name="Hill R."/>
        </authorList>
    </citation>
    <scope>NUCLEOTIDE SEQUENCE</scope>
    <source>
        <strain evidence="4">IMI 355082</strain>
    </source>
</reference>
<organism evidence="4 5">
    <name type="scientific">Gnomoniopsis smithogilvyi</name>
    <dbReference type="NCBI Taxonomy" id="1191159"/>
    <lineage>
        <taxon>Eukaryota</taxon>
        <taxon>Fungi</taxon>
        <taxon>Dikarya</taxon>
        <taxon>Ascomycota</taxon>
        <taxon>Pezizomycotina</taxon>
        <taxon>Sordariomycetes</taxon>
        <taxon>Sordariomycetidae</taxon>
        <taxon>Diaporthales</taxon>
        <taxon>Gnomoniaceae</taxon>
        <taxon>Gnomoniopsis</taxon>
    </lineage>
</organism>
<feature type="compositionally biased region" description="Basic and acidic residues" evidence="1">
    <location>
        <begin position="275"/>
        <end position="284"/>
    </location>
</feature>
<keyword evidence="2" id="KW-0812">Transmembrane</keyword>
<feature type="region of interest" description="Disordered" evidence="1">
    <location>
        <begin position="158"/>
        <end position="240"/>
    </location>
</feature>
<feature type="signal peptide" evidence="3">
    <location>
        <begin position="1"/>
        <end position="27"/>
    </location>
</feature>
<feature type="compositionally biased region" description="Basic and acidic residues" evidence="1">
    <location>
        <begin position="457"/>
        <end position="472"/>
    </location>
</feature>
<dbReference type="OrthoDB" id="5338512at2759"/>
<evidence type="ECO:0000313" key="5">
    <source>
        <dbReference type="Proteomes" id="UP001140453"/>
    </source>
</evidence>
<keyword evidence="5" id="KW-1185">Reference proteome</keyword>
<keyword evidence="2" id="KW-0472">Membrane</keyword>
<dbReference type="EMBL" id="JAPEVB010000002">
    <property type="protein sequence ID" value="KAJ4394634.1"/>
    <property type="molecule type" value="Genomic_DNA"/>
</dbReference>
<protein>
    <submittedName>
        <fullName evidence="4">Uncharacterized protein</fullName>
    </submittedName>
</protein>
<comment type="caution">
    <text evidence="4">The sequence shown here is derived from an EMBL/GenBank/DDBJ whole genome shotgun (WGS) entry which is preliminary data.</text>
</comment>
<keyword evidence="2" id="KW-1133">Transmembrane helix</keyword>
<dbReference type="AlphaFoldDB" id="A0A9W9D0H5"/>
<feature type="region of interest" description="Disordered" evidence="1">
    <location>
        <begin position="321"/>
        <end position="340"/>
    </location>
</feature>
<feature type="region of interest" description="Disordered" evidence="1">
    <location>
        <begin position="361"/>
        <end position="472"/>
    </location>
</feature>
<dbReference type="Proteomes" id="UP001140453">
    <property type="component" value="Unassembled WGS sequence"/>
</dbReference>
<evidence type="ECO:0000256" key="3">
    <source>
        <dbReference type="SAM" id="SignalP"/>
    </source>
</evidence>
<feature type="chain" id="PRO_5040759927" evidence="3">
    <location>
        <begin position="28"/>
        <end position="472"/>
    </location>
</feature>
<evidence type="ECO:0000256" key="1">
    <source>
        <dbReference type="SAM" id="MobiDB-lite"/>
    </source>
</evidence>